<evidence type="ECO:0000256" key="6">
    <source>
        <dbReference type="SAM" id="Coils"/>
    </source>
</evidence>
<keyword evidence="6" id="KW-0175">Coiled coil</keyword>
<proteinExistence type="predicted"/>
<feature type="compositionally biased region" description="Polar residues" evidence="7">
    <location>
        <begin position="225"/>
        <end position="236"/>
    </location>
</feature>
<evidence type="ECO:0000313" key="9">
    <source>
        <dbReference type="Proteomes" id="UP000504629"/>
    </source>
</evidence>
<feature type="compositionally biased region" description="Polar residues" evidence="7">
    <location>
        <begin position="167"/>
        <end position="177"/>
    </location>
</feature>
<comment type="subunit">
    <text evidence="1">Self-associates forming complexes of several hundred monomers.</text>
</comment>
<evidence type="ECO:0000313" key="10">
    <source>
        <dbReference type="RefSeq" id="XP_028035765.1"/>
    </source>
</evidence>
<keyword evidence="4" id="KW-0804">Transcription</keyword>
<evidence type="ECO:0000256" key="2">
    <source>
        <dbReference type="ARBA" id="ARBA00016807"/>
    </source>
</evidence>
<feature type="compositionally biased region" description="Polar residues" evidence="7">
    <location>
        <begin position="202"/>
        <end position="213"/>
    </location>
</feature>
<feature type="coiled-coil region" evidence="6">
    <location>
        <begin position="274"/>
        <end position="308"/>
    </location>
</feature>
<name>A0A6J2K1K0_BOMMA</name>
<evidence type="ECO:0000256" key="1">
    <source>
        <dbReference type="ARBA" id="ARBA00011764"/>
    </source>
</evidence>
<dbReference type="Pfam" id="PF13873">
    <property type="entry name" value="Myb_DNA-bind_5"/>
    <property type="match status" value="1"/>
</dbReference>
<sequence>MFIRELSIDDTTCCPIRIHRQMERSRSMHPSPDQVYTLLEVMEINPLLAKGHVKSVMARQTATRHWHHLAIKLNNMGGATKTGKQWAKYWSDKKSAVKKKAIVRLTAIKQGSDSEQILELSDVEERIITLMGGEKFVVPETPKHPSINDSYKEPPGRVPDDGRDTQEANVEINNHSSRISEDGDSRQTTMVYQHPETDDQSNRTSNVSFSTTIADPLVDPLRPPSNMSASHFSSTLRTDESKPALDSVRSASHIRNRRPFYLTSAPARSRRSFIRNLTEGLLRVEEQRLEMERENAQWNQKRDRMLIETFSGVCENLNASLNCLNKLTSLLTESIKKE</sequence>
<feature type="compositionally biased region" description="Basic and acidic residues" evidence="7">
    <location>
        <begin position="150"/>
        <end position="166"/>
    </location>
</feature>
<evidence type="ECO:0000256" key="3">
    <source>
        <dbReference type="ARBA" id="ARBA00023015"/>
    </source>
</evidence>
<dbReference type="Proteomes" id="UP000504629">
    <property type="component" value="Unplaced"/>
</dbReference>
<evidence type="ECO:0000256" key="4">
    <source>
        <dbReference type="ARBA" id="ARBA00023163"/>
    </source>
</evidence>
<keyword evidence="3" id="KW-0805">Transcription regulation</keyword>
<evidence type="ECO:0000259" key="8">
    <source>
        <dbReference type="Pfam" id="PF13873"/>
    </source>
</evidence>
<dbReference type="OrthoDB" id="8045892at2759"/>
<keyword evidence="9" id="KW-1185">Reference proteome</keyword>
<feature type="region of interest" description="Disordered" evidence="7">
    <location>
        <begin position="138"/>
        <end position="250"/>
    </location>
</feature>
<dbReference type="GeneID" id="114247108"/>
<comment type="function">
    <text evidence="5">Involved in transvection phenomena (= synapsis-dependent gene expression), where the synaptic pairing of chromosomes carrying genes with which zeste interacts influences the expression of these genes. Zeste binds to DNA and stimulates transcription from a nearby promoter.</text>
</comment>
<accession>A0A6J2K1K0</accession>
<organism evidence="9 10">
    <name type="scientific">Bombyx mandarina</name>
    <name type="common">Wild silk moth</name>
    <name type="synonym">Wild silkworm</name>
    <dbReference type="NCBI Taxonomy" id="7092"/>
    <lineage>
        <taxon>Eukaryota</taxon>
        <taxon>Metazoa</taxon>
        <taxon>Ecdysozoa</taxon>
        <taxon>Arthropoda</taxon>
        <taxon>Hexapoda</taxon>
        <taxon>Insecta</taxon>
        <taxon>Pterygota</taxon>
        <taxon>Neoptera</taxon>
        <taxon>Endopterygota</taxon>
        <taxon>Lepidoptera</taxon>
        <taxon>Glossata</taxon>
        <taxon>Ditrysia</taxon>
        <taxon>Bombycoidea</taxon>
        <taxon>Bombycidae</taxon>
        <taxon>Bombycinae</taxon>
        <taxon>Bombyx</taxon>
    </lineage>
</organism>
<dbReference type="AlphaFoldDB" id="A0A6J2K1K0"/>
<gene>
    <name evidence="10" type="primary">LOC114247108</name>
</gene>
<feature type="domain" description="Myb/SANT-like DNA-binding" evidence="8">
    <location>
        <begin position="26"/>
        <end position="101"/>
    </location>
</feature>
<reference evidence="10" key="1">
    <citation type="submission" date="2025-08" db="UniProtKB">
        <authorList>
            <consortium name="RefSeq"/>
        </authorList>
    </citation>
    <scope>IDENTIFICATION</scope>
    <source>
        <tissue evidence="10">Silk gland</tissue>
    </source>
</reference>
<dbReference type="InterPro" id="IPR028002">
    <property type="entry name" value="Myb_DNA-bind_5"/>
</dbReference>
<evidence type="ECO:0000256" key="5">
    <source>
        <dbReference type="ARBA" id="ARBA00025466"/>
    </source>
</evidence>
<evidence type="ECO:0000256" key="7">
    <source>
        <dbReference type="SAM" id="MobiDB-lite"/>
    </source>
</evidence>
<dbReference type="KEGG" id="bman:114247108"/>
<protein>
    <recommendedName>
        <fullName evidence="2">Regulatory protein zeste</fullName>
    </recommendedName>
</protein>
<dbReference type="RefSeq" id="XP_028035765.1">
    <property type="nucleotide sequence ID" value="XM_028179964.1"/>
</dbReference>